<comment type="caution">
    <text evidence="2">The sequence shown here is derived from an EMBL/GenBank/DDBJ whole genome shotgun (WGS) entry which is preliminary data.</text>
</comment>
<keyword evidence="3" id="KW-1185">Reference proteome</keyword>
<reference evidence="2 3" key="1">
    <citation type="submission" date="2020-08" db="EMBL/GenBank/DDBJ databases">
        <title>Genomic Encyclopedia of Type Strains, Phase IV (KMG-IV): sequencing the most valuable type-strain genomes for metagenomic binning, comparative biology and taxonomic classification.</title>
        <authorList>
            <person name="Goeker M."/>
        </authorList>
    </citation>
    <scope>NUCLEOTIDE SEQUENCE [LARGE SCALE GENOMIC DNA]</scope>
    <source>
        <strain evidence="2 3">DSM 7465</strain>
    </source>
</reference>
<accession>A0A840HVR4</accession>
<dbReference type="Proteomes" id="UP000575068">
    <property type="component" value="Unassembled WGS sequence"/>
</dbReference>
<evidence type="ECO:0000313" key="2">
    <source>
        <dbReference type="EMBL" id="MBB4642382.1"/>
    </source>
</evidence>
<evidence type="ECO:0000313" key="3">
    <source>
        <dbReference type="Proteomes" id="UP000575068"/>
    </source>
</evidence>
<gene>
    <name evidence="2" type="ORF">HNQ99_002707</name>
</gene>
<dbReference type="EMBL" id="JACHOV010000010">
    <property type="protein sequence ID" value="MBB4642382.1"/>
    <property type="molecule type" value="Genomic_DNA"/>
</dbReference>
<sequence>MTEETPPPLVPHIGTIIIMSVVILAGFAAVTAWVLIYSNDATTKGALVQTWNNLAIAVGAFWLGSSLGGKMTKK</sequence>
<proteinExistence type="predicted"/>
<protein>
    <submittedName>
        <fullName evidence="2">Uncharacterized protein</fullName>
    </submittedName>
</protein>
<feature type="transmembrane region" description="Helical" evidence="1">
    <location>
        <begin position="50"/>
        <end position="69"/>
    </location>
</feature>
<keyword evidence="1" id="KW-0812">Transmembrane</keyword>
<evidence type="ECO:0000256" key="1">
    <source>
        <dbReference type="SAM" id="Phobius"/>
    </source>
</evidence>
<keyword evidence="1" id="KW-0472">Membrane</keyword>
<dbReference type="AlphaFoldDB" id="A0A840HVR4"/>
<organism evidence="2 3">
    <name type="scientific">Rhizorhapis suberifaciens</name>
    <name type="common">corky root of lettuce</name>
    <dbReference type="NCBI Taxonomy" id="13656"/>
    <lineage>
        <taxon>Bacteria</taxon>
        <taxon>Pseudomonadati</taxon>
        <taxon>Pseudomonadota</taxon>
        <taxon>Alphaproteobacteria</taxon>
        <taxon>Sphingomonadales</taxon>
        <taxon>Sphingomonadaceae</taxon>
        <taxon>Rhizorhapis</taxon>
    </lineage>
</organism>
<keyword evidence="1" id="KW-1133">Transmembrane helix</keyword>
<dbReference type="RefSeq" id="WP_184476423.1">
    <property type="nucleotide sequence ID" value="NZ_JACHOV010000010.1"/>
</dbReference>
<feature type="transmembrane region" description="Helical" evidence="1">
    <location>
        <begin position="12"/>
        <end position="38"/>
    </location>
</feature>
<name>A0A840HVR4_9SPHN</name>